<dbReference type="PANTHER" id="PTHR37422">
    <property type="entry name" value="TEICHURONIC ACID BIOSYNTHESIS PROTEIN TUAE"/>
    <property type="match status" value="1"/>
</dbReference>
<evidence type="ECO:0000256" key="2">
    <source>
        <dbReference type="ARBA" id="ARBA00022692"/>
    </source>
</evidence>
<dbReference type="AlphaFoldDB" id="A0A0G1XH90"/>
<dbReference type="Pfam" id="PF14559">
    <property type="entry name" value="TPR_19"/>
    <property type="match status" value="1"/>
</dbReference>
<sequence>MYMQKSGFEQFTLWIIKIGLWSIPFLPLYVSSSMLFPFITGKNFAFRIIIEIIFALWSGLAAFRAEYRPRLTPLFKIVTIFIVVVFLADLFGPSPYRSFFSNYERMEGFMMIFHLYLYFVMLVSVFRARDWIIFFHATLLASLAVSYIGLMQKLGYRVSIQGGFRVDSTIGNPTYLAAYLLFHVWLLLLLMYRFWKKWWLVALYGAALLFELAILYFTASRGPVLALVIILVPFLASIVWFWPRIVEERIRTASGVAPRADAAVGFGPYRGWSAGRKIAGAVLLLTIVVPFFFWQIRGSEFVQSNQALKRLVNYSLTETTIKSRFHIWGMSARAALERPILGWGQENYYLVFQKYFDPALFAQEPWFDRSHNIIFDWLIHAGFPGILSYLGMIAVACWVVVRGIRRGSFPVWYGIVLASLFLTYLFQNFFVFDNLNTYLLFFAFLAFTEFFAHASVSVPAASARRVETGVETRSDLGRGVAVGGAMLFVVAGLLYPLHVKPILESKDLIRALSLPQQEGATLSQVESAFREALAYNSFGDTEVREQLSNMARGVINSSSIPAEAQNAFLAFTVDELKKETAEPAKDVKHLLFLGTILTAWAASDPGRAQEAEAALLEAIRLSPTKQIIYFPLAQLYLSTGRADAALKTLRDAWNLDRSYHEAGANLLMIALLTGNAEVA</sequence>
<feature type="non-terminal residue" evidence="7">
    <location>
        <position position="679"/>
    </location>
</feature>
<accession>A0A0G1XH90</accession>
<dbReference type="InterPro" id="IPR051533">
    <property type="entry name" value="WaaL-like"/>
</dbReference>
<feature type="transmembrane region" description="Helical" evidence="5">
    <location>
        <begin position="170"/>
        <end position="191"/>
    </location>
</feature>
<name>A0A0G1XH90_9BACT</name>
<feature type="domain" description="O-antigen ligase-related" evidence="6">
    <location>
        <begin position="207"/>
        <end position="390"/>
    </location>
</feature>
<dbReference type="Gene3D" id="1.25.40.10">
    <property type="entry name" value="Tetratricopeptide repeat domain"/>
    <property type="match status" value="1"/>
</dbReference>
<keyword evidence="4 5" id="KW-0472">Membrane</keyword>
<evidence type="ECO:0000256" key="4">
    <source>
        <dbReference type="ARBA" id="ARBA00023136"/>
    </source>
</evidence>
<evidence type="ECO:0000313" key="7">
    <source>
        <dbReference type="EMBL" id="KKW30598.1"/>
    </source>
</evidence>
<evidence type="ECO:0000313" key="8">
    <source>
        <dbReference type="Proteomes" id="UP000034445"/>
    </source>
</evidence>
<reference evidence="7 8" key="1">
    <citation type="journal article" date="2015" name="Nature">
        <title>rRNA introns, odd ribosomes, and small enigmatic genomes across a large radiation of phyla.</title>
        <authorList>
            <person name="Brown C.T."/>
            <person name="Hug L.A."/>
            <person name="Thomas B.C."/>
            <person name="Sharon I."/>
            <person name="Castelle C.J."/>
            <person name="Singh A."/>
            <person name="Wilkins M.J."/>
            <person name="Williams K.H."/>
            <person name="Banfield J.F."/>
        </authorList>
    </citation>
    <scope>NUCLEOTIDE SEQUENCE [LARGE SCALE GENOMIC DNA]</scope>
</reference>
<organism evidence="7 8">
    <name type="scientific">Candidatus Kaiserbacteria bacterium GW2011_GWC2_52_8b</name>
    <dbReference type="NCBI Taxonomy" id="1618676"/>
    <lineage>
        <taxon>Bacteria</taxon>
        <taxon>Candidatus Kaiseribacteriota</taxon>
    </lineage>
</organism>
<dbReference type="InterPro" id="IPR011990">
    <property type="entry name" value="TPR-like_helical_dom_sf"/>
</dbReference>
<evidence type="ECO:0000256" key="1">
    <source>
        <dbReference type="ARBA" id="ARBA00004141"/>
    </source>
</evidence>
<dbReference type="Proteomes" id="UP000034445">
    <property type="component" value="Unassembled WGS sequence"/>
</dbReference>
<keyword evidence="3 5" id="KW-1133">Transmembrane helix</keyword>
<feature type="transmembrane region" description="Helical" evidence="5">
    <location>
        <begin position="411"/>
        <end position="432"/>
    </location>
</feature>
<dbReference type="PANTHER" id="PTHR37422:SF13">
    <property type="entry name" value="LIPOPOLYSACCHARIDE BIOSYNTHESIS PROTEIN PA4999-RELATED"/>
    <property type="match status" value="1"/>
</dbReference>
<gene>
    <name evidence="7" type="ORF">UY74_C0036G0001</name>
</gene>
<dbReference type="Pfam" id="PF04932">
    <property type="entry name" value="Wzy_C"/>
    <property type="match status" value="1"/>
</dbReference>
<comment type="subcellular location">
    <subcellularLocation>
        <location evidence="1">Membrane</location>
        <topology evidence="1">Multi-pass membrane protein</topology>
    </subcellularLocation>
</comment>
<dbReference type="GO" id="GO:0016020">
    <property type="term" value="C:membrane"/>
    <property type="evidence" value="ECO:0007669"/>
    <property type="project" value="UniProtKB-SubCell"/>
</dbReference>
<evidence type="ECO:0000259" key="6">
    <source>
        <dbReference type="Pfam" id="PF04932"/>
    </source>
</evidence>
<feature type="transmembrane region" description="Helical" evidence="5">
    <location>
        <begin position="108"/>
        <end position="126"/>
    </location>
</feature>
<comment type="caution">
    <text evidence="7">The sequence shown here is derived from an EMBL/GenBank/DDBJ whole genome shotgun (WGS) entry which is preliminary data.</text>
</comment>
<feature type="transmembrane region" description="Helical" evidence="5">
    <location>
        <begin position="224"/>
        <end position="242"/>
    </location>
</feature>
<feature type="transmembrane region" description="Helical" evidence="5">
    <location>
        <begin position="438"/>
        <end position="458"/>
    </location>
</feature>
<dbReference type="EMBL" id="LCRF01000036">
    <property type="protein sequence ID" value="KKW30598.1"/>
    <property type="molecule type" value="Genomic_DNA"/>
</dbReference>
<evidence type="ECO:0000256" key="3">
    <source>
        <dbReference type="ARBA" id="ARBA00022989"/>
    </source>
</evidence>
<feature type="transmembrane region" description="Helical" evidence="5">
    <location>
        <begin position="198"/>
        <end position="218"/>
    </location>
</feature>
<feature type="transmembrane region" description="Helical" evidence="5">
    <location>
        <begin position="133"/>
        <end position="150"/>
    </location>
</feature>
<dbReference type="SUPFAM" id="SSF48452">
    <property type="entry name" value="TPR-like"/>
    <property type="match status" value="1"/>
</dbReference>
<feature type="transmembrane region" description="Helical" evidence="5">
    <location>
        <begin position="278"/>
        <end position="296"/>
    </location>
</feature>
<evidence type="ECO:0000256" key="5">
    <source>
        <dbReference type="SAM" id="Phobius"/>
    </source>
</evidence>
<feature type="transmembrane region" description="Helical" evidence="5">
    <location>
        <begin position="44"/>
        <end position="63"/>
    </location>
</feature>
<dbReference type="InterPro" id="IPR007016">
    <property type="entry name" value="O-antigen_ligase-rel_domated"/>
</dbReference>
<feature type="transmembrane region" description="Helical" evidence="5">
    <location>
        <begin position="75"/>
        <end position="96"/>
    </location>
</feature>
<proteinExistence type="predicted"/>
<keyword evidence="2 5" id="KW-0812">Transmembrane</keyword>
<feature type="transmembrane region" description="Helical" evidence="5">
    <location>
        <begin position="479"/>
        <end position="497"/>
    </location>
</feature>
<protein>
    <recommendedName>
        <fullName evidence="6">O-antigen ligase-related domain-containing protein</fullName>
    </recommendedName>
</protein>
<feature type="transmembrane region" description="Helical" evidence="5">
    <location>
        <begin position="12"/>
        <end position="32"/>
    </location>
</feature>
<feature type="transmembrane region" description="Helical" evidence="5">
    <location>
        <begin position="377"/>
        <end position="399"/>
    </location>
</feature>